<proteinExistence type="predicted"/>
<evidence type="ECO:0000313" key="1">
    <source>
        <dbReference type="EMBL" id="MFC3193470.1"/>
    </source>
</evidence>
<accession>A0ABV7J5X1</accession>
<dbReference type="RefSeq" id="WP_157892691.1">
    <property type="nucleotide sequence ID" value="NZ_JBHRTS010000002.1"/>
</dbReference>
<dbReference type="Proteomes" id="UP001595533">
    <property type="component" value="Unassembled WGS sequence"/>
</dbReference>
<keyword evidence="2" id="KW-1185">Reference proteome</keyword>
<evidence type="ECO:0008006" key="3">
    <source>
        <dbReference type="Google" id="ProtNLM"/>
    </source>
</evidence>
<evidence type="ECO:0000313" key="2">
    <source>
        <dbReference type="Proteomes" id="UP001595533"/>
    </source>
</evidence>
<organism evidence="1 2">
    <name type="scientific">Marinicella sediminis</name>
    <dbReference type="NCBI Taxonomy" id="1792834"/>
    <lineage>
        <taxon>Bacteria</taxon>
        <taxon>Pseudomonadati</taxon>
        <taxon>Pseudomonadota</taxon>
        <taxon>Gammaproteobacteria</taxon>
        <taxon>Lysobacterales</taxon>
        <taxon>Marinicellaceae</taxon>
        <taxon>Marinicella</taxon>
    </lineage>
</organism>
<protein>
    <recommendedName>
        <fullName evidence="3">Phosphodiesterase</fullName>
    </recommendedName>
</protein>
<comment type="caution">
    <text evidence="1">The sequence shown here is derived from an EMBL/GenBank/DDBJ whole genome shotgun (WGS) entry which is preliminary data.</text>
</comment>
<gene>
    <name evidence="1" type="ORF">ACFODZ_04335</name>
</gene>
<reference evidence="2" key="1">
    <citation type="journal article" date="2019" name="Int. J. Syst. Evol. Microbiol.">
        <title>The Global Catalogue of Microorganisms (GCM) 10K type strain sequencing project: providing services to taxonomists for standard genome sequencing and annotation.</title>
        <authorList>
            <consortium name="The Broad Institute Genomics Platform"/>
            <consortium name="The Broad Institute Genome Sequencing Center for Infectious Disease"/>
            <person name="Wu L."/>
            <person name="Ma J."/>
        </authorList>
    </citation>
    <scope>NUCLEOTIDE SEQUENCE [LARGE SCALE GENOMIC DNA]</scope>
    <source>
        <strain evidence="2">KCTC 42953</strain>
    </source>
</reference>
<dbReference type="EMBL" id="JBHRTS010000002">
    <property type="protein sequence ID" value="MFC3193470.1"/>
    <property type="molecule type" value="Genomic_DNA"/>
</dbReference>
<sequence length="101" mass="11483">MMKQILPLLILLLLTIHARGDVLLIERVAAKDQVNLPQKSTTMNQVRTAFGDPLMMSEPVGNPPITRWEYADFVVYFEHQHVITTVLKKSKTTESGPRPKQ</sequence>
<name>A0ABV7J5X1_9GAMM</name>